<dbReference type="EMBL" id="BARS01029181">
    <property type="protein sequence ID" value="GAG01654.1"/>
    <property type="molecule type" value="Genomic_DNA"/>
</dbReference>
<dbReference type="AlphaFoldDB" id="X0U7A4"/>
<gene>
    <name evidence="2" type="ORF">S01H1_45639</name>
</gene>
<evidence type="ECO:0000259" key="1">
    <source>
        <dbReference type="Pfam" id="PF13709"/>
    </source>
</evidence>
<comment type="caution">
    <text evidence="2">The sequence shown here is derived from an EMBL/GenBank/DDBJ whole genome shotgun (WGS) entry which is preliminary data.</text>
</comment>
<protein>
    <recommendedName>
        <fullName evidence="1">DUF4159 domain-containing protein</fullName>
    </recommendedName>
</protein>
<organism evidence="2">
    <name type="scientific">marine sediment metagenome</name>
    <dbReference type="NCBI Taxonomy" id="412755"/>
    <lineage>
        <taxon>unclassified sequences</taxon>
        <taxon>metagenomes</taxon>
        <taxon>ecological metagenomes</taxon>
    </lineage>
</organism>
<dbReference type="Pfam" id="PF13709">
    <property type="entry name" value="DUF4159"/>
    <property type="match status" value="1"/>
</dbReference>
<dbReference type="Gene3D" id="3.40.50.12140">
    <property type="entry name" value="Domain of unknown function DUF4159"/>
    <property type="match status" value="1"/>
</dbReference>
<evidence type="ECO:0000313" key="2">
    <source>
        <dbReference type="EMBL" id="GAG01654.1"/>
    </source>
</evidence>
<sequence>MLFAGDHRQCKAPPESGPVNNGIKWISENVDYDRLETYGFYALERLGILSGLSEFGGKPWFDEGASRLVRNRSWRSHGASSSGQQIGAAFAVLFLSRGLEPIIINKLKRHGTNDWNNDPYAIKHLVEYISSRFQHPKQWRIVTLDADVDFLLRVPILYINGHEALKFTAAEKTKLKEYVGRGGTVFGMACCGKKAFDESFRALVAELWPEGELRDLPKTHPIYKHPRPLAVKQKLLGLALKQSQGRLGVIYSPHDLCCRWHKGG</sequence>
<accession>X0U7A4</accession>
<dbReference type="InterPro" id="IPR025297">
    <property type="entry name" value="DUF4159"/>
</dbReference>
<feature type="domain" description="DUF4159" evidence="1">
    <location>
        <begin position="109"/>
        <end position="262"/>
    </location>
</feature>
<feature type="non-terminal residue" evidence="2">
    <location>
        <position position="264"/>
    </location>
</feature>
<name>X0U7A4_9ZZZZ</name>
<proteinExistence type="predicted"/>
<reference evidence="2" key="1">
    <citation type="journal article" date="2014" name="Front. Microbiol.">
        <title>High frequency of phylogenetically diverse reductive dehalogenase-homologous genes in deep subseafloor sedimentary metagenomes.</title>
        <authorList>
            <person name="Kawai M."/>
            <person name="Futagami T."/>
            <person name="Toyoda A."/>
            <person name="Takaki Y."/>
            <person name="Nishi S."/>
            <person name="Hori S."/>
            <person name="Arai W."/>
            <person name="Tsubouchi T."/>
            <person name="Morono Y."/>
            <person name="Uchiyama I."/>
            <person name="Ito T."/>
            <person name="Fujiyama A."/>
            <person name="Inagaki F."/>
            <person name="Takami H."/>
        </authorList>
    </citation>
    <scope>NUCLEOTIDE SEQUENCE</scope>
    <source>
        <strain evidence="2">Expedition CK06-06</strain>
    </source>
</reference>